<dbReference type="SUPFAM" id="SSF51621">
    <property type="entry name" value="Phosphoenolpyruvate/pyruvate domain"/>
    <property type="match status" value="1"/>
</dbReference>
<evidence type="ECO:0000256" key="2">
    <source>
        <dbReference type="ARBA" id="ARBA00022723"/>
    </source>
</evidence>
<evidence type="ECO:0000256" key="1">
    <source>
        <dbReference type="ARBA" id="ARBA00001946"/>
    </source>
</evidence>
<dbReference type="Proteomes" id="UP000823824">
    <property type="component" value="Unassembled WGS sequence"/>
</dbReference>
<name>A0A9D2LJJ0_9FIRM</name>
<dbReference type="GO" id="GO:0000287">
    <property type="term" value="F:magnesium ion binding"/>
    <property type="evidence" value="ECO:0007669"/>
    <property type="project" value="TreeGrafter"/>
</dbReference>
<dbReference type="EMBL" id="DWZJ01000071">
    <property type="protein sequence ID" value="HJB13704.1"/>
    <property type="molecule type" value="Genomic_DNA"/>
</dbReference>
<comment type="cofactor">
    <cofactor evidence="1">
        <name>Mg(2+)</name>
        <dbReference type="ChEBI" id="CHEBI:18420"/>
    </cofactor>
</comment>
<sequence length="317" mass="35245">MRKKLTGYDVGALLYCPANAHTSIVDALVEQRFPTPFSLAFCLEDTVRAEAVPEAEGMLETTLGRIAAAAEDHTFFLPPVFVRVRSPEHLLRLAERYAPFSGILAGFILPKLFTENCAQYVAAIRSISRTASYFYMPVLESASMLPLETRHAALAEVRDQLAEVSGAILNIRVGGNDLSHAFGLRRPVDRTIYDLGPVAAILLDIVTAFGARYVVSGPVWEYYAGPGWEEGLRRELELDLLNGFTGKTVIHPSQIPVVNEMLRVSSRDYADARSILNWDKDGLVAASRDGDRMNEYNTHCNWARRIVLRAERYGTKP</sequence>
<proteinExistence type="predicted"/>
<evidence type="ECO:0000256" key="3">
    <source>
        <dbReference type="ARBA" id="ARBA00022842"/>
    </source>
</evidence>
<gene>
    <name evidence="5" type="ORF">H9787_08320</name>
</gene>
<organism evidence="5 6">
    <name type="scientific">Candidatus Oscillibacter excrementigallinarum</name>
    <dbReference type="NCBI Taxonomy" id="2838716"/>
    <lineage>
        <taxon>Bacteria</taxon>
        <taxon>Bacillati</taxon>
        <taxon>Bacillota</taxon>
        <taxon>Clostridia</taxon>
        <taxon>Eubacteriales</taxon>
        <taxon>Oscillospiraceae</taxon>
        <taxon>Oscillibacter</taxon>
    </lineage>
</organism>
<reference evidence="5" key="1">
    <citation type="journal article" date="2021" name="PeerJ">
        <title>Extensive microbial diversity within the chicken gut microbiome revealed by metagenomics and culture.</title>
        <authorList>
            <person name="Gilroy R."/>
            <person name="Ravi A."/>
            <person name="Getino M."/>
            <person name="Pursley I."/>
            <person name="Horton D.L."/>
            <person name="Alikhan N.F."/>
            <person name="Baker D."/>
            <person name="Gharbi K."/>
            <person name="Hall N."/>
            <person name="Watson M."/>
            <person name="Adriaenssens E.M."/>
            <person name="Foster-Nyarko E."/>
            <person name="Jarju S."/>
            <person name="Secka A."/>
            <person name="Antonio M."/>
            <person name="Oren A."/>
            <person name="Chaudhuri R.R."/>
            <person name="La Ragione R."/>
            <person name="Hildebrand F."/>
            <person name="Pallen M.J."/>
        </authorList>
    </citation>
    <scope>NUCLEOTIDE SEQUENCE</scope>
    <source>
        <strain evidence="5">ChiBcec18-1249</strain>
    </source>
</reference>
<dbReference type="InterPro" id="IPR039480">
    <property type="entry name" value="C-C_Bond_Lyase-like"/>
</dbReference>
<reference evidence="5" key="2">
    <citation type="submission" date="2021-04" db="EMBL/GenBank/DDBJ databases">
        <authorList>
            <person name="Gilroy R."/>
        </authorList>
    </citation>
    <scope>NUCLEOTIDE SEQUENCE</scope>
    <source>
        <strain evidence="5">ChiBcec18-1249</strain>
    </source>
</reference>
<keyword evidence="5" id="KW-0456">Lyase</keyword>
<dbReference type="GO" id="GO:0016829">
    <property type="term" value="F:lyase activity"/>
    <property type="evidence" value="ECO:0007669"/>
    <property type="project" value="UniProtKB-KW"/>
</dbReference>
<dbReference type="InterPro" id="IPR040442">
    <property type="entry name" value="Pyrv_kinase-like_dom_sf"/>
</dbReference>
<dbReference type="InterPro" id="IPR011206">
    <property type="entry name" value="Citrate_lyase_beta/mcl1/mcl2"/>
</dbReference>
<comment type="caution">
    <text evidence="5">The sequence shown here is derived from an EMBL/GenBank/DDBJ whole genome shotgun (WGS) entry which is preliminary data.</text>
</comment>
<evidence type="ECO:0000313" key="5">
    <source>
        <dbReference type="EMBL" id="HJB13704.1"/>
    </source>
</evidence>
<dbReference type="AlphaFoldDB" id="A0A9D2LJJ0"/>
<dbReference type="GO" id="GO:0006107">
    <property type="term" value="P:oxaloacetate metabolic process"/>
    <property type="evidence" value="ECO:0007669"/>
    <property type="project" value="TreeGrafter"/>
</dbReference>
<accession>A0A9D2LJJ0</accession>
<feature type="binding site" evidence="4">
    <location>
        <position position="177"/>
    </location>
    <ligand>
        <name>Mg(2+)</name>
        <dbReference type="ChEBI" id="CHEBI:18420"/>
    </ligand>
</feature>
<dbReference type="InterPro" id="IPR015813">
    <property type="entry name" value="Pyrv/PenolPyrv_kinase-like_dom"/>
</dbReference>
<dbReference type="Gene3D" id="3.20.20.60">
    <property type="entry name" value="Phosphoenolpyruvate-binding domains"/>
    <property type="match status" value="1"/>
</dbReference>
<dbReference type="PANTHER" id="PTHR32308">
    <property type="entry name" value="LYASE BETA SUBUNIT, PUTATIVE (AFU_ORTHOLOGUE AFUA_4G13030)-RELATED"/>
    <property type="match status" value="1"/>
</dbReference>
<dbReference type="PANTHER" id="PTHR32308:SF10">
    <property type="entry name" value="CITRATE LYASE SUBUNIT BETA"/>
    <property type="match status" value="1"/>
</dbReference>
<evidence type="ECO:0000313" key="6">
    <source>
        <dbReference type="Proteomes" id="UP000823824"/>
    </source>
</evidence>
<dbReference type="Pfam" id="PF15617">
    <property type="entry name" value="C-C_Bond_Lyase"/>
    <property type="match status" value="1"/>
</dbReference>
<protein>
    <submittedName>
        <fullName evidence="5">HpcH/HpaI aldolase/citrate lyase family protein</fullName>
    </submittedName>
</protein>
<keyword evidence="2 4" id="KW-0479">Metal-binding</keyword>
<keyword evidence="3 4" id="KW-0460">Magnesium</keyword>
<dbReference type="PIRSF" id="PIRSF015582">
    <property type="entry name" value="Cit_lyase_B"/>
    <property type="match status" value="1"/>
</dbReference>
<evidence type="ECO:0000256" key="4">
    <source>
        <dbReference type="PIRSR" id="PIRSR015582-2"/>
    </source>
</evidence>